<keyword evidence="1" id="KW-1133">Transmembrane helix</keyword>
<keyword evidence="1" id="KW-0812">Transmembrane</keyword>
<feature type="transmembrane region" description="Helical" evidence="1">
    <location>
        <begin position="99"/>
        <end position="121"/>
    </location>
</feature>
<dbReference type="AlphaFoldDB" id="A0A7G9G7N2"/>
<feature type="transmembrane region" description="Helical" evidence="1">
    <location>
        <begin position="72"/>
        <end position="93"/>
    </location>
</feature>
<evidence type="ECO:0000256" key="1">
    <source>
        <dbReference type="SAM" id="Phobius"/>
    </source>
</evidence>
<dbReference type="RefSeq" id="WP_249304533.1">
    <property type="nucleotide sequence ID" value="NZ_CP060634.1"/>
</dbReference>
<organism evidence="2 3">
    <name type="scientific">Qiania dongpingensis</name>
    <dbReference type="NCBI Taxonomy" id="2763669"/>
    <lineage>
        <taxon>Bacteria</taxon>
        <taxon>Bacillati</taxon>
        <taxon>Bacillota</taxon>
        <taxon>Clostridia</taxon>
        <taxon>Lachnospirales</taxon>
        <taxon>Lachnospiraceae</taxon>
        <taxon>Qiania</taxon>
    </lineage>
</organism>
<protein>
    <submittedName>
        <fullName evidence="2">TIGR04086 family membrane protein</fullName>
    </submittedName>
</protein>
<accession>A0A7G9G7N2</accession>
<name>A0A7G9G7N2_9FIRM</name>
<feature type="transmembrane region" description="Helical" evidence="1">
    <location>
        <begin position="46"/>
        <end position="63"/>
    </location>
</feature>
<keyword evidence="1" id="KW-0472">Membrane</keyword>
<dbReference type="NCBIfam" id="TIGR04086">
    <property type="entry name" value="TIGR04086_membr"/>
    <property type="match status" value="1"/>
</dbReference>
<dbReference type="Proteomes" id="UP000515823">
    <property type="component" value="Chromosome"/>
</dbReference>
<evidence type="ECO:0000313" key="3">
    <source>
        <dbReference type="Proteomes" id="UP000515823"/>
    </source>
</evidence>
<dbReference type="Pfam" id="PF12670">
    <property type="entry name" value="DUF3792"/>
    <property type="match status" value="1"/>
</dbReference>
<gene>
    <name evidence="2" type="ORF">H9Q78_06805</name>
</gene>
<dbReference type="InterPro" id="IPR023804">
    <property type="entry name" value="DUF3792_TM"/>
</dbReference>
<reference evidence="2 3" key="1">
    <citation type="submission" date="2020-08" db="EMBL/GenBank/DDBJ databases">
        <authorList>
            <person name="Liu C."/>
            <person name="Sun Q."/>
        </authorList>
    </citation>
    <scope>NUCLEOTIDE SEQUENCE [LARGE SCALE GENOMIC DNA]</scope>
    <source>
        <strain evidence="2 3">NSJ-38</strain>
    </source>
</reference>
<evidence type="ECO:0000313" key="2">
    <source>
        <dbReference type="EMBL" id="QNM06814.1"/>
    </source>
</evidence>
<keyword evidence="3" id="KW-1185">Reference proteome</keyword>
<dbReference type="KEGG" id="qdo:H9Q78_06805"/>
<sequence length="122" mass="13252">MASVPKSKPLSLIRSLLSSYVLTGVLLLLLSFLLYKMKLSKNQIHIGIYVIYVLSCLFGGFLAGKQTKARRFMWGGLSGILYFAVLFLISLVLHRGIQTGIPGILICFCLCAGCGTLGGMFS</sequence>
<dbReference type="EMBL" id="CP060634">
    <property type="protein sequence ID" value="QNM06814.1"/>
    <property type="molecule type" value="Genomic_DNA"/>
</dbReference>
<feature type="transmembrane region" description="Helical" evidence="1">
    <location>
        <begin position="12"/>
        <end position="34"/>
    </location>
</feature>
<proteinExistence type="predicted"/>